<dbReference type="EMBL" id="CVRI01000059">
    <property type="protein sequence ID" value="CRL03520.1"/>
    <property type="molecule type" value="Genomic_DNA"/>
</dbReference>
<sequence length="72" mass="8207">MDIFSKHSRGECRDALKQMGLGTEIRCHTGKYERILSCFEDGISNRDLTLNASLTRKHFIRTKALLGCHNIV</sequence>
<accession>A0A1J1ITT2</accession>
<proteinExistence type="predicted"/>
<reference evidence="1 2" key="1">
    <citation type="submission" date="2015-04" db="EMBL/GenBank/DDBJ databases">
        <authorList>
            <person name="Syromyatnikov M.Y."/>
            <person name="Popov V.N."/>
        </authorList>
    </citation>
    <scope>NUCLEOTIDE SEQUENCE [LARGE SCALE GENOMIC DNA]</scope>
</reference>
<evidence type="ECO:0000313" key="1">
    <source>
        <dbReference type="EMBL" id="CRL03520.1"/>
    </source>
</evidence>
<gene>
    <name evidence="1" type="ORF">CLUMA_CG016903</name>
</gene>
<dbReference type="AlphaFoldDB" id="A0A1J1ITT2"/>
<evidence type="ECO:0000313" key="2">
    <source>
        <dbReference type="Proteomes" id="UP000183832"/>
    </source>
</evidence>
<dbReference type="Proteomes" id="UP000183832">
    <property type="component" value="Unassembled WGS sequence"/>
</dbReference>
<organism evidence="1 2">
    <name type="scientific">Clunio marinus</name>
    <dbReference type="NCBI Taxonomy" id="568069"/>
    <lineage>
        <taxon>Eukaryota</taxon>
        <taxon>Metazoa</taxon>
        <taxon>Ecdysozoa</taxon>
        <taxon>Arthropoda</taxon>
        <taxon>Hexapoda</taxon>
        <taxon>Insecta</taxon>
        <taxon>Pterygota</taxon>
        <taxon>Neoptera</taxon>
        <taxon>Endopterygota</taxon>
        <taxon>Diptera</taxon>
        <taxon>Nematocera</taxon>
        <taxon>Chironomoidea</taxon>
        <taxon>Chironomidae</taxon>
        <taxon>Clunio</taxon>
    </lineage>
</organism>
<name>A0A1J1ITT2_9DIPT</name>
<keyword evidence="2" id="KW-1185">Reference proteome</keyword>
<protein>
    <submittedName>
        <fullName evidence="1">CLUMA_CG016903, isoform A</fullName>
    </submittedName>
</protein>